<comment type="caution">
    <text evidence="2">The sequence shown here is derived from an EMBL/GenBank/DDBJ whole genome shotgun (WGS) entry which is preliminary data.</text>
</comment>
<gene>
    <name evidence="2" type="ORF">ABL78_5811</name>
</gene>
<dbReference type="VEuPathDB" id="TriTrypDB:Lsey_0207_0010"/>
<feature type="region of interest" description="Disordered" evidence="1">
    <location>
        <begin position="475"/>
        <end position="501"/>
    </location>
</feature>
<feature type="compositionally biased region" description="Polar residues" evidence="1">
    <location>
        <begin position="85"/>
        <end position="96"/>
    </location>
</feature>
<proteinExistence type="predicted"/>
<feature type="compositionally biased region" description="Low complexity" evidence="1">
    <location>
        <begin position="780"/>
        <end position="791"/>
    </location>
</feature>
<dbReference type="AlphaFoldDB" id="A0A0N1HWB0"/>
<keyword evidence="3" id="KW-1185">Reference proteome</keyword>
<reference evidence="2 3" key="1">
    <citation type="journal article" date="2015" name="PLoS Pathog.">
        <title>Leptomonas seymouri: Adaptations to the Dixenous Life Cycle Analyzed by Genome Sequencing, Transcriptome Profiling and Co-infection with Leishmania donovani.</title>
        <authorList>
            <person name="Kraeva N."/>
            <person name="Butenko A."/>
            <person name="Hlavacova J."/>
            <person name="Kostygov A."/>
            <person name="Myskova J."/>
            <person name="Grybchuk D."/>
            <person name="Lestinova T."/>
            <person name="Votypka J."/>
            <person name="Volf P."/>
            <person name="Opperdoes F."/>
            <person name="Flegontov P."/>
            <person name="Lukes J."/>
            <person name="Yurchenko V."/>
        </authorList>
    </citation>
    <scope>NUCLEOTIDE SEQUENCE [LARGE SCALE GENOMIC DNA]</scope>
    <source>
        <strain evidence="2 3">ATCC 30220</strain>
    </source>
</reference>
<feature type="compositionally biased region" description="Low complexity" evidence="1">
    <location>
        <begin position="157"/>
        <end position="169"/>
    </location>
</feature>
<dbReference type="Proteomes" id="UP000038009">
    <property type="component" value="Unassembled WGS sequence"/>
</dbReference>
<protein>
    <submittedName>
        <fullName evidence="2">Uncharacterized protein</fullName>
    </submittedName>
</protein>
<feature type="region of interest" description="Disordered" evidence="1">
    <location>
        <begin position="594"/>
        <end position="624"/>
    </location>
</feature>
<feature type="region of interest" description="Disordered" evidence="1">
    <location>
        <begin position="706"/>
        <end position="734"/>
    </location>
</feature>
<accession>A0A0N1HWB0</accession>
<dbReference type="OrthoDB" id="267244at2759"/>
<feature type="region of interest" description="Disordered" evidence="1">
    <location>
        <begin position="134"/>
        <end position="175"/>
    </location>
</feature>
<evidence type="ECO:0000313" key="2">
    <source>
        <dbReference type="EMBL" id="KPI85118.1"/>
    </source>
</evidence>
<dbReference type="OMA" id="WRYGRNR"/>
<dbReference type="EMBL" id="LJSK01000207">
    <property type="protein sequence ID" value="KPI85118.1"/>
    <property type="molecule type" value="Genomic_DNA"/>
</dbReference>
<feature type="compositionally biased region" description="Low complexity" evidence="1">
    <location>
        <begin position="708"/>
        <end position="722"/>
    </location>
</feature>
<evidence type="ECO:0000256" key="1">
    <source>
        <dbReference type="SAM" id="MobiDB-lite"/>
    </source>
</evidence>
<name>A0A0N1HWB0_LEPSE</name>
<organism evidence="2 3">
    <name type="scientific">Leptomonas seymouri</name>
    <dbReference type="NCBI Taxonomy" id="5684"/>
    <lineage>
        <taxon>Eukaryota</taxon>
        <taxon>Discoba</taxon>
        <taxon>Euglenozoa</taxon>
        <taxon>Kinetoplastea</taxon>
        <taxon>Metakinetoplastina</taxon>
        <taxon>Trypanosomatida</taxon>
        <taxon>Trypanosomatidae</taxon>
        <taxon>Leishmaniinae</taxon>
        <taxon>Leptomonas</taxon>
    </lineage>
</organism>
<sequence>MPHSPEHHGVLPKESAAGPLVQILLHVFSPLISGLADALATASPVTVHGEPSAAVDSCGELLGLSHPTASPSEVKTTALLLSSTVPNTGRHSTTSLPHHDTKQSNRSSAESPPSPLDATVAFSSSGSLIQGAEATAEAPYADSSLSPKHHDVRDESSSLSPSTPTSQPSRKQRGRLRVILKTAPSPPVAARIAQSDAHVEAPNSEGYTRCSTSLFTLPNALLWEAVAALAEAVLVDGPCFCWLQHAMLRAADASPSLSEDCGSSAGAVKRRQAKKTNGRIELTVHSDGLRDSQLDRDCHGDAAAPAARLASMLLHFDHYAANELLIYCNAAVDGAPSMTREAEANRLLGDDSGSPTRESLFPLLAAALVRSVALHTAQLLHPLVYTGQDNGKSATDFQLAWRTSKEDADPGTEGCFDSCGSVLTEFLARPFPLQGSEAGPASTFRGVQEELKQHHRRRQHARHCFADPACTLKRTPTTQKKSDSVLTKVEPQGPLTGSSPLPQLMARVMEAEEMDESAFVVVAHGPPSVASRASAEATLAKSKNGRSIHTTSHRRREATQLVDAGASILAETADCAVLAISSVLPEVFHGNEASTPTAVAQSDSERQRADAPPSVNSGGQGHCTLGKQSSSMHAANLVFLRWCAGLQHLAATMATPNSKGGNRLDGAADTSPPNFSASAALLYSYLRDYSLYPQVKHAAHCASDKVRSVSSPSQSSVASTAARASPTDPEKEASLEEDLILTHHTPSWTDARWSIRPHDGLKSGGYQSQLFQEQEGDGHSTSATCSAPSSSRMRLPCCEDEDSPALKHPRCEMQSTAFGGSGGLPSVIWVKLSAPKSDGVPTHDSVAVVEDVKASTASLFQCLLPPVDSTSSPPLDTSVMTEALDEVGAVLACVDAACASRTLLDSSSWRYGRNRISVAAASFISVEQGREEEVDGRHERTEETMRKVDNELQARLPPPSPSTKASETHGSVLNSPTRTSEKPTGMWCPPSTVGLYHHESGLLYVSGGEAYAMETE</sequence>
<feature type="region of interest" description="Disordered" evidence="1">
    <location>
        <begin position="532"/>
        <end position="557"/>
    </location>
</feature>
<feature type="region of interest" description="Disordered" evidence="1">
    <location>
        <begin position="931"/>
        <end position="985"/>
    </location>
</feature>
<evidence type="ECO:0000313" key="3">
    <source>
        <dbReference type="Proteomes" id="UP000038009"/>
    </source>
</evidence>
<feature type="region of interest" description="Disordered" evidence="1">
    <location>
        <begin position="772"/>
        <end position="796"/>
    </location>
</feature>
<feature type="region of interest" description="Disordered" evidence="1">
    <location>
        <begin position="85"/>
        <end position="121"/>
    </location>
</feature>
<feature type="compositionally biased region" description="Basic and acidic residues" evidence="1">
    <location>
        <begin position="931"/>
        <end position="952"/>
    </location>
</feature>
<feature type="compositionally biased region" description="Basic residues" evidence="1">
    <location>
        <begin position="543"/>
        <end position="556"/>
    </location>
</feature>
<feature type="compositionally biased region" description="Polar residues" evidence="1">
    <location>
        <begin position="962"/>
        <end position="978"/>
    </location>
</feature>